<geneLocation type="plasmid" evidence="3"/>
<gene>
    <name evidence="2" type="ORF">AWL63_23515</name>
</gene>
<dbReference type="InterPro" id="IPR011010">
    <property type="entry name" value="DNA_brk_join_enz"/>
</dbReference>
<reference evidence="2 3" key="1">
    <citation type="submission" date="2016-01" db="EMBL/GenBank/DDBJ databases">
        <title>Complete genome and mega plasmid sequence of Sphingomonas panacis DCY99 elicits systemic resistance in rice to Xanthomonas oryzae.</title>
        <authorList>
            <person name="Kim Y.J."/>
            <person name="Yang D.C."/>
            <person name="Sing P."/>
        </authorList>
    </citation>
    <scope>NUCLEOTIDE SEQUENCE [LARGE SCALE GENOMIC DNA]</scope>
    <source>
        <strain evidence="2 3">DCY99</strain>
        <plasmid evidence="3">Plasmid</plasmid>
    </source>
</reference>
<proteinExistence type="predicted"/>
<dbReference type="Proteomes" id="UP000094256">
    <property type="component" value="Plasmid unnamed"/>
</dbReference>
<keyword evidence="1" id="KW-0233">DNA recombination</keyword>
<evidence type="ECO:0008006" key="4">
    <source>
        <dbReference type="Google" id="ProtNLM"/>
    </source>
</evidence>
<protein>
    <recommendedName>
        <fullName evidence="4">Site-specific integrase</fullName>
    </recommendedName>
</protein>
<dbReference type="AlphaFoldDB" id="A0A1B3ZIQ2"/>
<name>A0A1B3ZIQ2_9SPHN</name>
<dbReference type="GO" id="GO:0006310">
    <property type="term" value="P:DNA recombination"/>
    <property type="evidence" value="ECO:0007669"/>
    <property type="project" value="UniProtKB-KW"/>
</dbReference>
<accession>A0A1B3ZIQ2</accession>
<keyword evidence="3" id="KW-1185">Reference proteome</keyword>
<sequence>MVDVDSPGGCVLRFLTPVGELEQEIDLTGDGGRGQLRADIAFALRHHLADKSCIYREGIARSLPRWFEFLDIRDPSRSMITAARHVDEAVLRAYIASLDREPWAKGSKAASWSTVKVPFAWLIKHRPDLAAPGLDLPHNPFPYRNRDTPGRSILSGFEVDATLTACRCAIEASWNRFQTGRELIANSPIDVPLTSAGKLDLKDLGVLLRLISTRYEGVLPDRRSAPHDVVLSRIWDEIKQHHPGWREIAGYLHATPEVLAPYMIAIGLQTFANPEALRNFRRDCMTEHLFLNGRVLVTWEKGRAGRSQRRSFLRDRGMSVPKLIDRVLEMTAPLIPLSPVEQRDRLFLCAIASPRSVGLIAPWLPSRLVKQFVERHDIRDSSGRPSQLTIAMLRPTGLSLAHHKVGFDVLKTQIVANHADPATTKHYVDRPALRAAREAMLAGLQGRFVSAIRIGTLDRVDTQSDDTGHIDGRNATAAGFICADPLSGVAPGQREGRLCTAWLGCFTCPNAVIPLGVETLARLLKTRDALAAARMSMAPDRWRLVYAPKLEILERDILPRFPAAMRPEGEAAMEGAPMLPPIE</sequence>
<dbReference type="GO" id="GO:0015074">
    <property type="term" value="P:DNA integration"/>
    <property type="evidence" value="ECO:0007669"/>
    <property type="project" value="InterPro"/>
</dbReference>
<evidence type="ECO:0000313" key="3">
    <source>
        <dbReference type="Proteomes" id="UP000094256"/>
    </source>
</evidence>
<evidence type="ECO:0000313" key="2">
    <source>
        <dbReference type="EMBL" id="AOH87304.1"/>
    </source>
</evidence>
<keyword evidence="2" id="KW-0614">Plasmid</keyword>
<organism evidence="2 3">
    <name type="scientific">Sphingomonas panacis</name>
    <dbReference type="NCBI Taxonomy" id="1560345"/>
    <lineage>
        <taxon>Bacteria</taxon>
        <taxon>Pseudomonadati</taxon>
        <taxon>Pseudomonadota</taxon>
        <taxon>Alphaproteobacteria</taxon>
        <taxon>Sphingomonadales</taxon>
        <taxon>Sphingomonadaceae</taxon>
        <taxon>Sphingomonas</taxon>
    </lineage>
</organism>
<dbReference type="InterPro" id="IPR013762">
    <property type="entry name" value="Integrase-like_cat_sf"/>
</dbReference>
<dbReference type="SUPFAM" id="SSF56349">
    <property type="entry name" value="DNA breaking-rejoining enzymes"/>
    <property type="match status" value="1"/>
</dbReference>
<evidence type="ECO:0000256" key="1">
    <source>
        <dbReference type="ARBA" id="ARBA00023172"/>
    </source>
</evidence>
<dbReference type="KEGG" id="span:AWL63_23515"/>
<dbReference type="EMBL" id="CP014169">
    <property type="protein sequence ID" value="AOH87304.1"/>
    <property type="molecule type" value="Genomic_DNA"/>
</dbReference>
<dbReference type="GO" id="GO:0003677">
    <property type="term" value="F:DNA binding"/>
    <property type="evidence" value="ECO:0007669"/>
    <property type="project" value="InterPro"/>
</dbReference>
<dbReference type="Gene3D" id="1.10.443.10">
    <property type="entry name" value="Intergrase catalytic core"/>
    <property type="match status" value="1"/>
</dbReference>